<dbReference type="RefSeq" id="WP_043493226.1">
    <property type="nucleotide sequence ID" value="NZ_CALJTU010000031.1"/>
</dbReference>
<evidence type="ECO:0000313" key="3">
    <source>
        <dbReference type="Proteomes" id="UP000254821"/>
    </source>
</evidence>
<evidence type="ECO:0000259" key="1">
    <source>
        <dbReference type="PROSITE" id="PS51186"/>
    </source>
</evidence>
<dbReference type="GO" id="GO:0016747">
    <property type="term" value="F:acyltransferase activity, transferring groups other than amino-acyl groups"/>
    <property type="evidence" value="ECO:0007669"/>
    <property type="project" value="InterPro"/>
</dbReference>
<dbReference type="EMBL" id="UGHP01000001">
    <property type="protein sequence ID" value="STQ80392.1"/>
    <property type="molecule type" value="Genomic_DNA"/>
</dbReference>
<protein>
    <submittedName>
        <fullName evidence="2">Ribosomal-protein-alanine acetyltransferase</fullName>
    </submittedName>
</protein>
<keyword evidence="2" id="KW-0808">Transferase</keyword>
<dbReference type="Proteomes" id="UP000254821">
    <property type="component" value="Unassembled WGS sequence"/>
</dbReference>
<dbReference type="SUPFAM" id="SSF55729">
    <property type="entry name" value="Acyl-CoA N-acyltransferases (Nat)"/>
    <property type="match status" value="1"/>
</dbReference>
<reference evidence="2 3" key="1">
    <citation type="submission" date="2018-06" db="EMBL/GenBank/DDBJ databases">
        <authorList>
            <consortium name="Pathogen Informatics"/>
            <person name="Doyle S."/>
        </authorList>
    </citation>
    <scope>NUCLEOTIDE SEQUENCE [LARGE SCALE GENOMIC DNA]</scope>
    <source>
        <strain evidence="2 3">NCTC8105</strain>
    </source>
</reference>
<dbReference type="Pfam" id="PF00583">
    <property type="entry name" value="Acetyltransf_1"/>
    <property type="match status" value="1"/>
</dbReference>
<feature type="domain" description="N-acetyltransferase" evidence="1">
    <location>
        <begin position="5"/>
        <end position="155"/>
    </location>
</feature>
<dbReference type="InterPro" id="IPR016181">
    <property type="entry name" value="Acyl_CoA_acyltransferase"/>
</dbReference>
<dbReference type="PROSITE" id="PS51186">
    <property type="entry name" value="GNAT"/>
    <property type="match status" value="1"/>
</dbReference>
<sequence length="175" mass="20640">MFSLTRIEKKDSPLYKSVDELYESAFPYHEKRDERAKQVALDNDSYYLTAWHHNNIFVGFIGYWRFKDYVYIEHLAIDPNLRSQGYGKKVLECFLAQHPQTILEIDPLTTEIASRRLRFYQSLGFVENSYSHAHPSYHSEISDHELVVLSSKKIISNEQYVIFLNDLKNIAMILN</sequence>
<organism evidence="2 3">
    <name type="scientific">Hafnia alvei</name>
    <dbReference type="NCBI Taxonomy" id="569"/>
    <lineage>
        <taxon>Bacteria</taxon>
        <taxon>Pseudomonadati</taxon>
        <taxon>Pseudomonadota</taxon>
        <taxon>Gammaproteobacteria</taxon>
        <taxon>Enterobacterales</taxon>
        <taxon>Hafniaceae</taxon>
        <taxon>Hafnia</taxon>
    </lineage>
</organism>
<dbReference type="CDD" id="cd04301">
    <property type="entry name" value="NAT_SF"/>
    <property type="match status" value="1"/>
</dbReference>
<evidence type="ECO:0000313" key="2">
    <source>
        <dbReference type="EMBL" id="STQ80392.1"/>
    </source>
</evidence>
<proteinExistence type="predicted"/>
<dbReference type="Gene3D" id="3.40.630.30">
    <property type="match status" value="1"/>
</dbReference>
<dbReference type="InterPro" id="IPR000182">
    <property type="entry name" value="GNAT_dom"/>
</dbReference>
<accession>A0A377PJV6</accession>
<dbReference type="AlphaFoldDB" id="A0A377PJV6"/>
<gene>
    <name evidence="2" type="ORF">NCTC8105_02511</name>
</gene>
<name>A0A377PJV6_HAFAL</name>